<evidence type="ECO:0000259" key="4">
    <source>
        <dbReference type="SMART" id="SM00906"/>
    </source>
</evidence>
<reference evidence="5" key="1">
    <citation type="submission" date="2022-09" db="EMBL/GenBank/DDBJ databases">
        <title>Fusarium specimens isolated from Avocado Roots.</title>
        <authorList>
            <person name="Stajich J."/>
            <person name="Roper C."/>
            <person name="Heimlech-Rivalta G."/>
        </authorList>
    </citation>
    <scope>NUCLEOTIDE SEQUENCE</scope>
    <source>
        <strain evidence="5">CF00136</strain>
    </source>
</reference>
<evidence type="ECO:0000313" key="6">
    <source>
        <dbReference type="Proteomes" id="UP001152049"/>
    </source>
</evidence>
<accession>A0A9W8VHP4</accession>
<feature type="region of interest" description="Disordered" evidence="3">
    <location>
        <begin position="1"/>
        <end position="20"/>
    </location>
</feature>
<dbReference type="AlphaFoldDB" id="A0A9W8VHP4"/>
<comment type="caution">
    <text evidence="5">The sequence shown here is derived from an EMBL/GenBank/DDBJ whole genome shotgun (WGS) entry which is preliminary data.</text>
</comment>
<proteinExistence type="predicted"/>
<dbReference type="CDD" id="cd12148">
    <property type="entry name" value="fungal_TF_MHR"/>
    <property type="match status" value="1"/>
</dbReference>
<dbReference type="Proteomes" id="UP001152049">
    <property type="component" value="Unassembled WGS sequence"/>
</dbReference>
<organism evidence="5 6">
    <name type="scientific">Fusarium torreyae</name>
    <dbReference type="NCBI Taxonomy" id="1237075"/>
    <lineage>
        <taxon>Eukaryota</taxon>
        <taxon>Fungi</taxon>
        <taxon>Dikarya</taxon>
        <taxon>Ascomycota</taxon>
        <taxon>Pezizomycotina</taxon>
        <taxon>Sordariomycetes</taxon>
        <taxon>Hypocreomycetidae</taxon>
        <taxon>Hypocreales</taxon>
        <taxon>Nectriaceae</taxon>
        <taxon>Fusarium</taxon>
    </lineage>
</organism>
<keyword evidence="2" id="KW-0539">Nucleus</keyword>
<dbReference type="GO" id="GO:0008270">
    <property type="term" value="F:zinc ion binding"/>
    <property type="evidence" value="ECO:0007669"/>
    <property type="project" value="InterPro"/>
</dbReference>
<dbReference type="SMART" id="SM00906">
    <property type="entry name" value="Fungal_trans"/>
    <property type="match status" value="1"/>
</dbReference>
<dbReference type="GO" id="GO:0006351">
    <property type="term" value="P:DNA-templated transcription"/>
    <property type="evidence" value="ECO:0007669"/>
    <property type="project" value="InterPro"/>
</dbReference>
<feature type="domain" description="Xylanolytic transcriptional activator regulatory" evidence="4">
    <location>
        <begin position="257"/>
        <end position="332"/>
    </location>
</feature>
<dbReference type="InterPro" id="IPR007219">
    <property type="entry name" value="XnlR_reg_dom"/>
</dbReference>
<feature type="region of interest" description="Disordered" evidence="3">
    <location>
        <begin position="106"/>
        <end position="131"/>
    </location>
</feature>
<dbReference type="PANTHER" id="PTHR31001:SF85">
    <property type="entry name" value="ZN(II)2CYS6 TRANSCRIPTION FACTOR (EUROFUNG)"/>
    <property type="match status" value="1"/>
</dbReference>
<sequence>MKITKITCTPSRPAPARPKAKKAAQILQERLTKCETLLQKYAAAEDNDIDASVQEYKITTNCQSDDSQSVGKDVGGPTRKPVDGELWVTLNDEIHKMKKIIEQDHPEGLLPEEDASHVSSEHSSPSSSESLPLDPVTIFKLWQIFLDRVNPLTKIIHAPTVQPFIISAAADISSVPLDQQALLYSIFGLAVLALGNDEFKSIMGDGRPRERVLEEMLQSASVVLMRFDSLRQHNTVILQALMHTSIILMAQCNKHAAWILMGSLVRIAMSMGYHRDGTHFSLSPFETEMRRRIWWQIVMYDIKLGIDSGLTHSCVPKRFDTKQPLNLNDADLFRDATVELSHRNGPTEMAFVMVMNRVTEYFLDEETRRAVEANILGHSELDGENNTARLEHNLARIHKLESDLIDLEKRFIDARASHVHAAALGIRPHLIKRLYSMTRPMQESPDWGVDIFSPRDNLFKLILSSCENASDSYDSMSRWGLAWYIHLHFNLDILASLSTFLYYSPMGSLSNRGWAIFESLYAKNSLLQNLGSKAATTAAQFALKAFVHRDSTLLEAGQFSEVPEVILRLRHMVNSPLVTPPDPTISGQWATFGTMAGTSGRTEETQFMNMFMPLTRASQEDENYNLWTGIPWTADLGQDSAQSAMQSQQQAEPFMSNFGGSIS</sequence>
<feature type="compositionally biased region" description="Low complexity" evidence="3">
    <location>
        <begin position="640"/>
        <end position="651"/>
    </location>
</feature>
<feature type="compositionally biased region" description="Low complexity" evidence="3">
    <location>
        <begin position="121"/>
        <end position="131"/>
    </location>
</feature>
<dbReference type="Pfam" id="PF04082">
    <property type="entry name" value="Fungal_trans"/>
    <property type="match status" value="1"/>
</dbReference>
<name>A0A9W8VHP4_9HYPO</name>
<dbReference type="InterPro" id="IPR050613">
    <property type="entry name" value="Sec_Metabolite_Reg"/>
</dbReference>
<evidence type="ECO:0000256" key="3">
    <source>
        <dbReference type="SAM" id="MobiDB-lite"/>
    </source>
</evidence>
<feature type="region of interest" description="Disordered" evidence="3">
    <location>
        <begin position="640"/>
        <end position="663"/>
    </location>
</feature>
<evidence type="ECO:0000256" key="2">
    <source>
        <dbReference type="ARBA" id="ARBA00023242"/>
    </source>
</evidence>
<keyword evidence="6" id="KW-1185">Reference proteome</keyword>
<comment type="subcellular location">
    <subcellularLocation>
        <location evidence="1">Nucleus</location>
    </subcellularLocation>
</comment>
<feature type="compositionally biased region" description="Polar residues" evidence="3">
    <location>
        <begin position="1"/>
        <end position="10"/>
    </location>
</feature>
<dbReference type="EMBL" id="JAOQAZ010000005">
    <property type="protein sequence ID" value="KAJ4266001.1"/>
    <property type="molecule type" value="Genomic_DNA"/>
</dbReference>
<dbReference type="PANTHER" id="PTHR31001">
    <property type="entry name" value="UNCHARACTERIZED TRANSCRIPTIONAL REGULATORY PROTEIN"/>
    <property type="match status" value="1"/>
</dbReference>
<protein>
    <recommendedName>
        <fullName evidence="4">Xylanolytic transcriptional activator regulatory domain-containing protein</fullName>
    </recommendedName>
</protein>
<evidence type="ECO:0000313" key="5">
    <source>
        <dbReference type="EMBL" id="KAJ4266001.1"/>
    </source>
</evidence>
<dbReference type="GO" id="GO:0003677">
    <property type="term" value="F:DNA binding"/>
    <property type="evidence" value="ECO:0007669"/>
    <property type="project" value="InterPro"/>
</dbReference>
<dbReference type="GO" id="GO:0005634">
    <property type="term" value="C:nucleus"/>
    <property type="evidence" value="ECO:0007669"/>
    <property type="project" value="UniProtKB-SubCell"/>
</dbReference>
<dbReference type="OrthoDB" id="424974at2759"/>
<evidence type="ECO:0000256" key="1">
    <source>
        <dbReference type="ARBA" id="ARBA00004123"/>
    </source>
</evidence>
<gene>
    <name evidence="5" type="ORF">NW762_003974</name>
</gene>